<dbReference type="OrthoDB" id="5936191at2"/>
<protein>
    <recommendedName>
        <fullName evidence="3">ATP-dependent Clp protease proteolytic subunit</fullName>
    </recommendedName>
</protein>
<name>A0A4S3M6R2_9RHOB</name>
<dbReference type="AlphaFoldDB" id="A0A4S3M6R2"/>
<dbReference type="SUPFAM" id="SSF52096">
    <property type="entry name" value="ClpP/crotonase"/>
    <property type="match status" value="1"/>
</dbReference>
<dbReference type="RefSeq" id="WP_136340729.1">
    <property type="nucleotide sequence ID" value="NZ_SSMD01000014.1"/>
</dbReference>
<evidence type="ECO:0000313" key="2">
    <source>
        <dbReference type="Proteomes" id="UP000306113"/>
    </source>
</evidence>
<dbReference type="Gene3D" id="3.90.226.10">
    <property type="entry name" value="2-enoyl-CoA Hydratase, Chain A, domain 1"/>
    <property type="match status" value="1"/>
</dbReference>
<dbReference type="EMBL" id="SSMD01000014">
    <property type="protein sequence ID" value="THD71187.1"/>
    <property type="molecule type" value="Genomic_DNA"/>
</dbReference>
<accession>A0A4S3M6R2</accession>
<evidence type="ECO:0008006" key="3">
    <source>
        <dbReference type="Google" id="ProtNLM"/>
    </source>
</evidence>
<proteinExistence type="predicted"/>
<evidence type="ECO:0000313" key="1">
    <source>
        <dbReference type="EMBL" id="THD71187.1"/>
    </source>
</evidence>
<organism evidence="1 2">
    <name type="scientific">Thalassobius vesicularis</name>
    <dbReference type="NCBI Taxonomy" id="1294297"/>
    <lineage>
        <taxon>Bacteria</taxon>
        <taxon>Pseudomonadati</taxon>
        <taxon>Pseudomonadota</taxon>
        <taxon>Alphaproteobacteria</taxon>
        <taxon>Rhodobacterales</taxon>
        <taxon>Roseobacteraceae</taxon>
        <taxon>Thalassovita</taxon>
    </lineage>
</organism>
<reference evidence="1 2" key="1">
    <citation type="submission" date="2019-04" db="EMBL/GenBank/DDBJ databases">
        <title>Draft genome sequence of Youngimonas vesicularis.</title>
        <authorList>
            <person name="Hameed A."/>
        </authorList>
    </citation>
    <scope>NUCLEOTIDE SEQUENCE [LARGE SCALE GENOMIC DNA]</scope>
    <source>
        <strain evidence="1 2">CC-AMW-E</strain>
    </source>
</reference>
<dbReference type="Proteomes" id="UP000306113">
    <property type="component" value="Unassembled WGS sequence"/>
</dbReference>
<gene>
    <name evidence="1" type="ORF">E7681_18415</name>
</gene>
<dbReference type="InterPro" id="IPR029045">
    <property type="entry name" value="ClpP/crotonase-like_dom_sf"/>
</dbReference>
<sequence>MIFRRNRWFSMAFGLRAILILQCCVACLLMFNDISARIERPNLFERPQPSGPVAPGDQVRKYERIRTQPSYVERPEIELPEEFAERLQFSVVNSKHFGEVLLLQGSIDAGDAERLTAFLQELEHRPDVIALNSPGGVVYEALLIGKKINEEEFETTVLPGMICVSSCPYIFAAGSKRTAFLGAALGLHQHYYDTPSLLPAFLAVEKIQHGQGITMAYLIEMGIDPSLMLYSLNTPPNDIYVLVKSELLETRLATEFIENQ</sequence>
<keyword evidence="2" id="KW-1185">Reference proteome</keyword>
<comment type="caution">
    <text evidence="1">The sequence shown here is derived from an EMBL/GenBank/DDBJ whole genome shotgun (WGS) entry which is preliminary data.</text>
</comment>